<dbReference type="RefSeq" id="WP_345488015.1">
    <property type="nucleotide sequence ID" value="NZ_BAABHY010000001.1"/>
</dbReference>
<name>A0ABP9MZR7_9GAMM</name>
<organism evidence="2 3">
    <name type="scientific">Orbus sasakiae</name>
    <dbReference type="NCBI Taxonomy" id="1078475"/>
    <lineage>
        <taxon>Bacteria</taxon>
        <taxon>Pseudomonadati</taxon>
        <taxon>Pseudomonadota</taxon>
        <taxon>Gammaproteobacteria</taxon>
        <taxon>Orbales</taxon>
        <taxon>Orbaceae</taxon>
        <taxon>Orbus</taxon>
    </lineage>
</organism>
<reference evidence="3" key="1">
    <citation type="journal article" date="2019" name="Int. J. Syst. Evol. Microbiol.">
        <title>The Global Catalogue of Microorganisms (GCM) 10K type strain sequencing project: providing services to taxonomists for standard genome sequencing and annotation.</title>
        <authorList>
            <consortium name="The Broad Institute Genomics Platform"/>
            <consortium name="The Broad Institute Genome Sequencing Center for Infectious Disease"/>
            <person name="Wu L."/>
            <person name="Ma J."/>
        </authorList>
    </citation>
    <scope>NUCLEOTIDE SEQUENCE [LARGE SCALE GENOMIC DNA]</scope>
    <source>
        <strain evidence="3">JCM 18050</strain>
    </source>
</reference>
<sequence length="74" mass="8467">MENYQLVIKAHNRPGSLERILRVIRHRGGIIVKMDMQVESAAFFSARFDLANSKAKQQISDQLKKLVDIVTVNE</sequence>
<proteinExistence type="predicted"/>
<evidence type="ECO:0000313" key="3">
    <source>
        <dbReference type="Proteomes" id="UP001500171"/>
    </source>
</evidence>
<dbReference type="Pfam" id="PF13710">
    <property type="entry name" value="ACT_5"/>
    <property type="match status" value="1"/>
</dbReference>
<dbReference type="Proteomes" id="UP001500171">
    <property type="component" value="Unassembled WGS sequence"/>
</dbReference>
<dbReference type="InterPro" id="IPR002912">
    <property type="entry name" value="ACT_dom"/>
</dbReference>
<gene>
    <name evidence="2" type="ORF">GCM10023211_03030</name>
</gene>
<dbReference type="SUPFAM" id="SSF55021">
    <property type="entry name" value="ACT-like"/>
    <property type="match status" value="1"/>
</dbReference>
<dbReference type="EMBL" id="BAABHY010000001">
    <property type="protein sequence ID" value="GAA5104824.1"/>
    <property type="molecule type" value="Genomic_DNA"/>
</dbReference>
<feature type="domain" description="ACT" evidence="1">
    <location>
        <begin position="5"/>
        <end position="74"/>
    </location>
</feature>
<dbReference type="PROSITE" id="PS51671">
    <property type="entry name" value="ACT"/>
    <property type="match status" value="1"/>
</dbReference>
<keyword evidence="3" id="KW-1185">Reference proteome</keyword>
<comment type="caution">
    <text evidence="2">The sequence shown here is derived from an EMBL/GenBank/DDBJ whole genome shotgun (WGS) entry which is preliminary data.</text>
</comment>
<accession>A0ABP9MZR7</accession>
<evidence type="ECO:0000259" key="1">
    <source>
        <dbReference type="PROSITE" id="PS51671"/>
    </source>
</evidence>
<evidence type="ECO:0000313" key="2">
    <source>
        <dbReference type="EMBL" id="GAA5104824.1"/>
    </source>
</evidence>
<protein>
    <recommendedName>
        <fullName evidence="1">ACT domain-containing protein</fullName>
    </recommendedName>
</protein>
<dbReference type="Gene3D" id="3.30.70.260">
    <property type="match status" value="1"/>
</dbReference>
<dbReference type="InterPro" id="IPR045865">
    <property type="entry name" value="ACT-like_dom_sf"/>
</dbReference>